<dbReference type="Proteomes" id="UP000317169">
    <property type="component" value="Unassembled WGS sequence"/>
</dbReference>
<dbReference type="RefSeq" id="WP_141421579.1">
    <property type="nucleotide sequence ID" value="NZ_VIAR01000005.1"/>
</dbReference>
<keyword evidence="1" id="KW-0732">Signal</keyword>
<protein>
    <submittedName>
        <fullName evidence="2">DUF4252 domain-containing protein</fullName>
    </submittedName>
</protein>
<evidence type="ECO:0000256" key="1">
    <source>
        <dbReference type="SAM" id="SignalP"/>
    </source>
</evidence>
<evidence type="ECO:0000313" key="3">
    <source>
        <dbReference type="Proteomes" id="UP000317169"/>
    </source>
</evidence>
<dbReference type="AlphaFoldDB" id="A0A507ZNL9"/>
<keyword evidence="3" id="KW-1185">Reference proteome</keyword>
<organism evidence="2 3">
    <name type="scientific">Haloflavibacter putidus</name>
    <dbReference type="NCBI Taxonomy" id="2576776"/>
    <lineage>
        <taxon>Bacteria</taxon>
        <taxon>Pseudomonadati</taxon>
        <taxon>Bacteroidota</taxon>
        <taxon>Flavobacteriia</taxon>
        <taxon>Flavobacteriales</taxon>
        <taxon>Flavobacteriaceae</taxon>
        <taxon>Haloflavibacter</taxon>
    </lineage>
</organism>
<evidence type="ECO:0000313" key="2">
    <source>
        <dbReference type="EMBL" id="TQD39130.1"/>
    </source>
</evidence>
<accession>A0A507ZNL9</accession>
<feature type="signal peptide" evidence="1">
    <location>
        <begin position="1"/>
        <end position="19"/>
    </location>
</feature>
<dbReference type="EMBL" id="VIAR01000005">
    <property type="protein sequence ID" value="TQD39130.1"/>
    <property type="molecule type" value="Genomic_DNA"/>
</dbReference>
<dbReference type="OrthoDB" id="705638at2"/>
<sequence length="174" mass="19734">MRKLIVSLSLVLVAITMQAQDFSKYENMREVDAMVVTSNMFKLLAEIDVDSDDPEVKRYMQLIENLENIRVISTSNQQIGEEMLTDMNKYIANNALEKLMMLKEDGKNVKFYSKPGSKKNYVRQLVMLLSGQEEGKPITVALSITGDIDIKEVSRLAKDLDVPGAEQLKKVENK</sequence>
<dbReference type="Pfam" id="PF14060">
    <property type="entry name" value="DUF4252"/>
    <property type="match status" value="1"/>
</dbReference>
<reference evidence="2 3" key="1">
    <citation type="submission" date="2019-06" db="EMBL/GenBank/DDBJ databases">
        <title>Flavibacter putida gen. nov., sp. nov., a novel marine bacterium of the family Flavobacteriaceae isolated from coastal seawater.</title>
        <authorList>
            <person name="Feng X."/>
        </authorList>
    </citation>
    <scope>NUCLEOTIDE SEQUENCE [LARGE SCALE GENOMIC DNA]</scope>
    <source>
        <strain evidence="2 3">PLHSN227</strain>
    </source>
</reference>
<name>A0A507ZNL9_9FLAO</name>
<gene>
    <name evidence="2" type="ORF">FKR84_06980</name>
</gene>
<proteinExistence type="predicted"/>
<feature type="chain" id="PRO_5021437650" evidence="1">
    <location>
        <begin position="20"/>
        <end position="174"/>
    </location>
</feature>
<dbReference type="InterPro" id="IPR025348">
    <property type="entry name" value="DUF4252"/>
</dbReference>
<comment type="caution">
    <text evidence="2">The sequence shown here is derived from an EMBL/GenBank/DDBJ whole genome shotgun (WGS) entry which is preliminary data.</text>
</comment>